<protein>
    <submittedName>
        <fullName evidence="3">Predicted membrane protein</fullName>
    </submittedName>
</protein>
<dbReference type="AlphaFoldDB" id="A0A173ZFQ9"/>
<dbReference type="InterPro" id="IPR025874">
    <property type="entry name" value="DZR"/>
</dbReference>
<dbReference type="Proteomes" id="UP000095558">
    <property type="component" value="Unassembled WGS sequence"/>
</dbReference>
<name>A0A173ZFQ9_9CLOT</name>
<evidence type="ECO:0000256" key="1">
    <source>
        <dbReference type="SAM" id="Phobius"/>
    </source>
</evidence>
<evidence type="ECO:0000313" key="4">
    <source>
        <dbReference type="Proteomes" id="UP000095558"/>
    </source>
</evidence>
<keyword evidence="1" id="KW-0472">Membrane</keyword>
<dbReference type="Pfam" id="PF12773">
    <property type="entry name" value="DZR"/>
    <property type="match status" value="1"/>
</dbReference>
<feature type="transmembrane region" description="Helical" evidence="1">
    <location>
        <begin position="38"/>
        <end position="59"/>
    </location>
</feature>
<dbReference type="OrthoDB" id="2353968at2"/>
<dbReference type="EMBL" id="CYZV01000005">
    <property type="protein sequence ID" value="CUN74048.1"/>
    <property type="molecule type" value="Genomic_DNA"/>
</dbReference>
<proteinExistence type="predicted"/>
<evidence type="ECO:0000313" key="3">
    <source>
        <dbReference type="EMBL" id="CUN74048.1"/>
    </source>
</evidence>
<accession>A0A173ZFQ9</accession>
<sequence>MIIAMILTLLFILIIFAAFIWQAVWVAIDSRKKGEEYWWLWTIAAIIAFPIGLIVYALVTRSDKSKCNNCGKEIPHNINSCPYCGMKCGFFCPSCGQKVESGWNYCPHCTTELPDEIKESKASKKSNKKVMIAIVITITILALLIVISFLGVITYSFNGEVFSSSKNEIVTSNDADERGYIGSDYEVEYTDIRTYNLRAGIKSVDYSGTRKNGEVIIRLYDSQGNLLSESEPINSKKFNDVFVSDNGYATKIEIEYINFKGSFYFHF</sequence>
<evidence type="ECO:0000259" key="2">
    <source>
        <dbReference type="Pfam" id="PF12773"/>
    </source>
</evidence>
<organism evidence="3 4">
    <name type="scientific">Clostridium disporicum</name>
    <dbReference type="NCBI Taxonomy" id="84024"/>
    <lineage>
        <taxon>Bacteria</taxon>
        <taxon>Bacillati</taxon>
        <taxon>Bacillota</taxon>
        <taxon>Clostridia</taxon>
        <taxon>Eubacteriales</taxon>
        <taxon>Clostridiaceae</taxon>
        <taxon>Clostridium</taxon>
    </lineage>
</organism>
<reference evidence="3 4" key="1">
    <citation type="submission" date="2015-09" db="EMBL/GenBank/DDBJ databases">
        <authorList>
            <consortium name="Pathogen Informatics"/>
        </authorList>
    </citation>
    <scope>NUCLEOTIDE SEQUENCE [LARGE SCALE GENOMIC DNA]</scope>
    <source>
        <strain evidence="3 4">2789STDY5834855</strain>
    </source>
</reference>
<feature type="transmembrane region" description="Helical" evidence="1">
    <location>
        <begin position="130"/>
        <end position="157"/>
    </location>
</feature>
<keyword evidence="1" id="KW-1133">Transmembrane helix</keyword>
<gene>
    <name evidence="3" type="ORF">ERS852470_00608</name>
</gene>
<feature type="domain" description="DZANK-type" evidence="2">
    <location>
        <begin position="67"/>
        <end position="109"/>
    </location>
</feature>
<keyword evidence="1" id="KW-0812">Transmembrane</keyword>
<dbReference type="RefSeq" id="WP_055275385.1">
    <property type="nucleotide sequence ID" value="NZ_CYZV01000005.1"/>
</dbReference>